<dbReference type="InParanoid" id="F4S1Y6"/>
<feature type="compositionally biased region" description="Polar residues" evidence="1">
    <location>
        <begin position="87"/>
        <end position="97"/>
    </location>
</feature>
<feature type="region of interest" description="Disordered" evidence="1">
    <location>
        <begin position="82"/>
        <end position="111"/>
    </location>
</feature>
<evidence type="ECO:0000313" key="3">
    <source>
        <dbReference type="Proteomes" id="UP000001072"/>
    </source>
</evidence>
<protein>
    <submittedName>
        <fullName evidence="2">Uncharacterized protein</fullName>
    </submittedName>
</protein>
<gene>
    <name evidence="2" type="ORF">MELLADRAFT_111072</name>
</gene>
<proteinExistence type="predicted"/>
<dbReference type="Proteomes" id="UP000001072">
    <property type="component" value="Unassembled WGS sequence"/>
</dbReference>
<dbReference type="AlphaFoldDB" id="F4S1Y6"/>
<keyword evidence="3" id="KW-1185">Reference proteome</keyword>
<dbReference type="RefSeq" id="XP_007415372.1">
    <property type="nucleotide sequence ID" value="XM_007415310.1"/>
</dbReference>
<dbReference type="EMBL" id="GL883139">
    <property type="protein sequence ID" value="EGG01271.1"/>
    <property type="molecule type" value="Genomic_DNA"/>
</dbReference>
<organism evidence="3">
    <name type="scientific">Melampsora larici-populina (strain 98AG31 / pathotype 3-4-7)</name>
    <name type="common">Poplar leaf rust fungus</name>
    <dbReference type="NCBI Taxonomy" id="747676"/>
    <lineage>
        <taxon>Eukaryota</taxon>
        <taxon>Fungi</taxon>
        <taxon>Dikarya</taxon>
        <taxon>Basidiomycota</taxon>
        <taxon>Pucciniomycotina</taxon>
        <taxon>Pucciniomycetes</taxon>
        <taxon>Pucciniales</taxon>
        <taxon>Melampsoraceae</taxon>
        <taxon>Melampsora</taxon>
    </lineage>
</organism>
<evidence type="ECO:0000256" key="1">
    <source>
        <dbReference type="SAM" id="MobiDB-lite"/>
    </source>
</evidence>
<name>F4S1Y6_MELLP</name>
<reference evidence="3" key="1">
    <citation type="journal article" date="2011" name="Proc. Natl. Acad. Sci. U.S.A.">
        <title>Obligate biotrophy features unraveled by the genomic analysis of rust fungi.</title>
        <authorList>
            <person name="Duplessis S."/>
            <person name="Cuomo C.A."/>
            <person name="Lin Y.-C."/>
            <person name="Aerts A."/>
            <person name="Tisserant E."/>
            <person name="Veneault-Fourrey C."/>
            <person name="Joly D.L."/>
            <person name="Hacquard S."/>
            <person name="Amselem J."/>
            <person name="Cantarel B.L."/>
            <person name="Chiu R."/>
            <person name="Coutinho P.M."/>
            <person name="Feau N."/>
            <person name="Field M."/>
            <person name="Frey P."/>
            <person name="Gelhaye E."/>
            <person name="Goldberg J."/>
            <person name="Grabherr M.G."/>
            <person name="Kodira C.D."/>
            <person name="Kohler A."/>
            <person name="Kuees U."/>
            <person name="Lindquist E.A."/>
            <person name="Lucas S.M."/>
            <person name="Mago R."/>
            <person name="Mauceli E."/>
            <person name="Morin E."/>
            <person name="Murat C."/>
            <person name="Pangilinan J.L."/>
            <person name="Park R."/>
            <person name="Pearson M."/>
            <person name="Quesneville H."/>
            <person name="Rouhier N."/>
            <person name="Sakthikumar S."/>
            <person name="Salamov A.A."/>
            <person name="Schmutz J."/>
            <person name="Selles B."/>
            <person name="Shapiro H."/>
            <person name="Tanguay P."/>
            <person name="Tuskan G.A."/>
            <person name="Henrissat B."/>
            <person name="Van de Peer Y."/>
            <person name="Rouze P."/>
            <person name="Ellis J.G."/>
            <person name="Dodds P.N."/>
            <person name="Schein J.E."/>
            <person name="Zhong S."/>
            <person name="Hamelin R.C."/>
            <person name="Grigoriev I.V."/>
            <person name="Szabo L.J."/>
            <person name="Martin F."/>
        </authorList>
    </citation>
    <scope>NUCLEOTIDE SEQUENCE [LARGE SCALE GENOMIC DNA]</scope>
    <source>
        <strain evidence="3">98AG31 / pathotype 3-4-7</strain>
    </source>
</reference>
<dbReference type="OrthoDB" id="10521056at2759"/>
<dbReference type="HOGENOM" id="CLU_519786_0_0_1"/>
<dbReference type="VEuPathDB" id="FungiDB:MELLADRAFT_111072"/>
<sequence>MITSTNVLLRSMIYSSMWLFSLHTTIAPSPGAVFDSAYDSSSGIAGTRDVSAVTSTIETSGARFSHPQPCRRSMDGCLLATGHHMPSTGTSPASDASRTSEESRITQTLAPPKSWKTSAALNLRRLEGKALMGFFPKIRDDWNLAYAAYEEVLAGAVRWKADWVDTEGLAATLADMSTTRQRSTNILGLSPEVKNYISQERLPQLYQKLQSTLQEELDHLSENGGLKRDIDSKIAILNHLFKLELGDPELGPYLDPLERKLSSLNEQHAPTPETEIPETLSTAKIPPRLSFSAFTRLREQAPKAPNSERIWAKINYQFEAEKNHLEYLRGLNRPILGEWTSIKQLTTDFIAKAGGSAWIGPKFYPQKLKVSEYKTLQEINLQRRALIEHATRVAARPLHDTRLSSEEMKLLRQIELETLMIEGGSEHSDEVREILAGLVNGGNQEAIAFLRQVDIERDSTSNVPEQAGGLDSLRYKEGWDFKAANCFSNPECGGYVTTSYDTFQDAWSLSEGVTHNFKVEDTMQSYKTINLVCFCSRPIIEK</sequence>
<dbReference type="GeneID" id="18924269"/>
<dbReference type="KEGG" id="mlr:MELLADRAFT_111072"/>
<evidence type="ECO:0000313" key="2">
    <source>
        <dbReference type="EMBL" id="EGG01271.1"/>
    </source>
</evidence>
<accession>F4S1Y6</accession>